<organism evidence="2 3">
    <name type="scientific">Neotamlana nanhaiensis</name>
    <dbReference type="NCBI Taxonomy" id="1382798"/>
    <lineage>
        <taxon>Bacteria</taxon>
        <taxon>Pseudomonadati</taxon>
        <taxon>Bacteroidota</taxon>
        <taxon>Flavobacteriia</taxon>
        <taxon>Flavobacteriales</taxon>
        <taxon>Flavobacteriaceae</taxon>
        <taxon>Neotamlana</taxon>
    </lineage>
</organism>
<evidence type="ECO:0000313" key="3">
    <source>
        <dbReference type="Proteomes" id="UP000032361"/>
    </source>
</evidence>
<proteinExistence type="predicted"/>
<dbReference type="Proteomes" id="UP000032361">
    <property type="component" value="Unassembled WGS sequence"/>
</dbReference>
<accession>A0A0D7W1W1</accession>
<keyword evidence="3" id="KW-1185">Reference proteome</keyword>
<evidence type="ECO:0008006" key="4">
    <source>
        <dbReference type="Google" id="ProtNLM"/>
    </source>
</evidence>
<reference evidence="2 3" key="1">
    <citation type="journal article" date="2015" name="Antonie Van Leeuwenhoek">
        <title>Tamlana nanhaiensis sp. nov., isolated from surface seawater collected from the South China Sea.</title>
        <authorList>
            <person name="Liu X."/>
            <person name="Lai Q."/>
            <person name="Du Y."/>
            <person name="Li G."/>
            <person name="Sun F."/>
            <person name="Shao Z."/>
        </authorList>
    </citation>
    <scope>NUCLEOTIDE SEQUENCE [LARGE SCALE GENOMIC DNA]</scope>
    <source>
        <strain evidence="2 3">FHC16</strain>
    </source>
</reference>
<sequence>MNSTYVILTYLTFVKLLTNIKLTKSMKTKSLVRFPRLIGSFIMVFLWTAFSLNAQCPTVTNPTPPPICDAAGYTFSDLSSDYVTDGGNGIVWYDADSGGSLINNNQLVEEGTYYAGDNSGSCGTRQSIVVTFQVGATGENFDQIYCSNENATVQTYISDVLSSEIPSGGSVEVYNDPALTDQANPSDALPGGAKSYYIVFVDNGGCKSQIEVGQVGVFDAPENPAPANPQTFCSDTNPTVADLNPGTAATNYSWYANVDGSGNPIQPALSPSTVLSDGNTYYIQINSFFCTSDAVPVLVEIDDPVDAGSSDSLEYCNDNLPGPFNLFDELGDTPETTGTWSGPVTTSNGYQGTVDISTLTAAGDYVFTYTVLSNNDCPDATATVTITVNETLSSGNVSASNPQSFCVADLPASFDLFTLIENYDAGGTWTQGTSSSDPVVTSTINLTGFTSGTYSFTYAQNVAPNPCPEDITTVQIIVLDDPHAGVAVNQTFCENDLASNSPFDLFDALDGSQDNDLGSWTDASDNTISNNLDLTTLNLAGSPYTFNYTIDNGTCLDTETITITVEEAPESGTANTPVEFCEGTAPSTYNLFDLLEGEDQAGTWSDDDASGALTGDTVDLSSLSPATYN</sequence>
<keyword evidence="1" id="KW-1133">Transmembrane helix</keyword>
<feature type="non-terminal residue" evidence="2">
    <location>
        <position position="629"/>
    </location>
</feature>
<evidence type="ECO:0000256" key="1">
    <source>
        <dbReference type="SAM" id="Phobius"/>
    </source>
</evidence>
<protein>
    <recommendedName>
        <fullName evidence="4">Ig-like domain-containing protein</fullName>
    </recommendedName>
</protein>
<feature type="transmembrane region" description="Helical" evidence="1">
    <location>
        <begin position="34"/>
        <end position="52"/>
    </location>
</feature>
<keyword evidence="1" id="KW-0812">Transmembrane</keyword>
<name>A0A0D7W1W1_9FLAO</name>
<dbReference type="STRING" id="1382798.PK35_09465"/>
<gene>
    <name evidence="2" type="ORF">PK35_09465</name>
</gene>
<keyword evidence="1" id="KW-0472">Membrane</keyword>
<dbReference type="EMBL" id="JTDV01000007">
    <property type="protein sequence ID" value="KJD32693.1"/>
    <property type="molecule type" value="Genomic_DNA"/>
</dbReference>
<comment type="caution">
    <text evidence="2">The sequence shown here is derived from an EMBL/GenBank/DDBJ whole genome shotgun (WGS) entry which is preliminary data.</text>
</comment>
<evidence type="ECO:0000313" key="2">
    <source>
        <dbReference type="EMBL" id="KJD32693.1"/>
    </source>
</evidence>
<dbReference type="AlphaFoldDB" id="A0A0D7W1W1"/>